<evidence type="ECO:0000259" key="5">
    <source>
        <dbReference type="Pfam" id="PF00582"/>
    </source>
</evidence>
<sequence>MKQILVIADLPGNKPKALAKAKLVAEALDAQVTVLSFVHEQLKHLPDNLSNAQQQEVQQSLIEQRQQWLERQLKDTGLNDASVQTQVIWEKNIAQWVEAYGRRHRHDLIIKTGHRTENLFYTPTDWHLLRTSSAPVLLVAEKKWKKQHNVLVTLDLGSKLQSKQALNRQLLATGIEWVRHFGGELHVAYCLPMSPMLKDLMGLSAKKIATQARQQYLPLIQEMAGDYPISEKQLHIKAGEPDKVLPSMAADVNAGLVAIGTVGRKGLKGKLLGNTAEQILTLLKTDVMAIQP</sequence>
<dbReference type="Pfam" id="PF00582">
    <property type="entry name" value="Usp"/>
    <property type="match status" value="2"/>
</dbReference>
<dbReference type="RefSeq" id="WP_343846183.1">
    <property type="nucleotide sequence ID" value="NZ_BAAAEI010000020.1"/>
</dbReference>
<evidence type="ECO:0000313" key="6">
    <source>
        <dbReference type="EMBL" id="GAA0364692.1"/>
    </source>
</evidence>
<proteinExistence type="inferred from homology"/>
<evidence type="ECO:0000313" key="7">
    <source>
        <dbReference type="Proteomes" id="UP001501757"/>
    </source>
</evidence>
<organism evidence="6 7">
    <name type="scientific">Bowmanella denitrificans</name>
    <dbReference type="NCBI Taxonomy" id="366582"/>
    <lineage>
        <taxon>Bacteria</taxon>
        <taxon>Pseudomonadati</taxon>
        <taxon>Pseudomonadota</taxon>
        <taxon>Gammaproteobacteria</taxon>
        <taxon>Alteromonadales</taxon>
        <taxon>Alteromonadaceae</taxon>
        <taxon>Bowmanella</taxon>
    </lineage>
</organism>
<dbReference type="SUPFAM" id="SSF52402">
    <property type="entry name" value="Adenine nucleotide alpha hydrolases-like"/>
    <property type="match status" value="2"/>
</dbReference>
<evidence type="ECO:0000256" key="2">
    <source>
        <dbReference type="ARBA" id="ARBA00008791"/>
    </source>
</evidence>
<evidence type="ECO:0000256" key="3">
    <source>
        <dbReference type="ARBA" id="ARBA00022490"/>
    </source>
</evidence>
<comment type="caution">
    <text evidence="6">The sequence shown here is derived from an EMBL/GenBank/DDBJ whole genome shotgun (WGS) entry which is preliminary data.</text>
</comment>
<evidence type="ECO:0000256" key="1">
    <source>
        <dbReference type="ARBA" id="ARBA00004496"/>
    </source>
</evidence>
<comment type="similarity">
    <text evidence="2">Belongs to the universal stress protein A family.</text>
</comment>
<dbReference type="PANTHER" id="PTHR47892:SF1">
    <property type="entry name" value="UNIVERSAL STRESS PROTEIN E"/>
    <property type="match status" value="1"/>
</dbReference>
<keyword evidence="7" id="KW-1185">Reference proteome</keyword>
<dbReference type="Proteomes" id="UP001501757">
    <property type="component" value="Unassembled WGS sequence"/>
</dbReference>
<comment type="subcellular location">
    <subcellularLocation>
        <location evidence="1">Cytoplasm</location>
    </subcellularLocation>
</comment>
<reference evidence="6 7" key="1">
    <citation type="journal article" date="2019" name="Int. J. Syst. Evol. Microbiol.">
        <title>The Global Catalogue of Microorganisms (GCM) 10K type strain sequencing project: providing services to taxonomists for standard genome sequencing and annotation.</title>
        <authorList>
            <consortium name="The Broad Institute Genomics Platform"/>
            <consortium name="The Broad Institute Genome Sequencing Center for Infectious Disease"/>
            <person name="Wu L."/>
            <person name="Ma J."/>
        </authorList>
    </citation>
    <scope>NUCLEOTIDE SEQUENCE [LARGE SCALE GENOMIC DNA]</scope>
    <source>
        <strain evidence="6 7">JCM 13378</strain>
    </source>
</reference>
<accession>A0ABN0XI82</accession>
<comment type="function">
    <text evidence="4">Required for resistance to DNA-damaging agents.</text>
</comment>
<feature type="domain" description="UspA" evidence="5">
    <location>
        <begin position="169"/>
        <end position="290"/>
    </location>
</feature>
<protein>
    <submittedName>
        <fullName evidence="6">Universal stress protein UspE</fullName>
    </submittedName>
</protein>
<name>A0ABN0XI82_9ALTE</name>
<evidence type="ECO:0000256" key="4">
    <source>
        <dbReference type="ARBA" id="ARBA00037131"/>
    </source>
</evidence>
<dbReference type="InterPro" id="IPR006016">
    <property type="entry name" value="UspA"/>
</dbReference>
<feature type="domain" description="UspA" evidence="5">
    <location>
        <begin position="1"/>
        <end position="139"/>
    </location>
</feature>
<dbReference type="EMBL" id="BAAAEI010000020">
    <property type="protein sequence ID" value="GAA0364692.1"/>
    <property type="molecule type" value="Genomic_DNA"/>
</dbReference>
<dbReference type="PANTHER" id="PTHR47892">
    <property type="entry name" value="UNIVERSAL STRESS PROTEIN E"/>
    <property type="match status" value="1"/>
</dbReference>
<dbReference type="Gene3D" id="3.40.50.12370">
    <property type="match status" value="1"/>
</dbReference>
<gene>
    <name evidence="6" type="primary">uspE_2</name>
    <name evidence="6" type="ORF">GCM10009092_31280</name>
</gene>
<keyword evidence="3" id="KW-0963">Cytoplasm</keyword>